<sequence>MAEALGSHISASEALFAQTDVGSAAQNRRMLAERKMLLDACAAAVGLARLHLHEVCKIRSRACVEEDETLEDDTLEKETLEDNTLLQSAASVLQRYDELLLRARAIHARYEMKLAIHISGYQRQTLAVAYPKSLAALIGVPAGEDVMLVEFGGDTPAEEDGFRARVLALYSYGDAVADPTENLEDEHLKLFREEDGELTSYESEDELERRREREREMERVLELMRKRDYAWCNLTGTWNTIRGTEAVQLVPPGIGVVIVAYLFGQDDDGDGYLALWASHNGLSLYDDVAMNFAHARFVIVPLADAEFTVVVLDPTLLQLKEVYHRRPPWKHFDGRRLVFAEACDVRPSSVALGLRCLVTVLRRRRQASEGWEDDCAKIAAAVGVGNLWKCGLRKGLVRALAREVGGIDVDMNMDMPGITDTEARDAGLAGLLRAFCEGGAASEEEEEQERKEQKNRDVATILRAALKCTTDTDEDDADYWSTGKWPEFDDYNPKTKVHIDEDREFRSHLYL</sequence>
<keyword evidence="2" id="KW-1185">Reference proteome</keyword>
<evidence type="ECO:0000313" key="2">
    <source>
        <dbReference type="Proteomes" id="UP000481861"/>
    </source>
</evidence>
<accession>A0A7C8I9R5</accession>
<feature type="non-terminal residue" evidence="1">
    <location>
        <position position="511"/>
    </location>
</feature>
<dbReference type="AlphaFoldDB" id="A0A7C8I9R5"/>
<evidence type="ECO:0008006" key="3">
    <source>
        <dbReference type="Google" id="ProtNLM"/>
    </source>
</evidence>
<comment type="caution">
    <text evidence="1">The sequence shown here is derived from an EMBL/GenBank/DDBJ whole genome shotgun (WGS) entry which is preliminary data.</text>
</comment>
<proteinExistence type="predicted"/>
<reference evidence="1 2" key="1">
    <citation type="submission" date="2020-01" db="EMBL/GenBank/DDBJ databases">
        <authorList>
            <consortium name="DOE Joint Genome Institute"/>
            <person name="Haridas S."/>
            <person name="Albert R."/>
            <person name="Binder M."/>
            <person name="Bloem J."/>
            <person name="Labutti K."/>
            <person name="Salamov A."/>
            <person name="Andreopoulos B."/>
            <person name="Baker S.E."/>
            <person name="Barry K."/>
            <person name="Bills G."/>
            <person name="Bluhm B.H."/>
            <person name="Cannon C."/>
            <person name="Castanera R."/>
            <person name="Culley D.E."/>
            <person name="Daum C."/>
            <person name="Ezra D."/>
            <person name="Gonzalez J.B."/>
            <person name="Henrissat B."/>
            <person name="Kuo A."/>
            <person name="Liang C."/>
            <person name="Lipzen A."/>
            <person name="Lutzoni F."/>
            <person name="Magnuson J."/>
            <person name="Mondo S."/>
            <person name="Nolan M."/>
            <person name="Ohm R."/>
            <person name="Pangilinan J."/>
            <person name="Park H.-J.H."/>
            <person name="Ramirez L."/>
            <person name="Alfaro M."/>
            <person name="Sun H."/>
            <person name="Tritt A."/>
            <person name="Yoshinaga Y."/>
            <person name="Zwiers L.-H.L."/>
            <person name="Turgeon B.G."/>
            <person name="Goodwin S.B."/>
            <person name="Spatafora J.W."/>
            <person name="Crous P.W."/>
            <person name="Grigoriev I.V."/>
        </authorList>
    </citation>
    <scope>NUCLEOTIDE SEQUENCE [LARGE SCALE GENOMIC DNA]</scope>
    <source>
        <strain evidence="1 2">CBS 611.86</strain>
    </source>
</reference>
<protein>
    <recommendedName>
        <fullName evidence="3">HNH nuclease domain-containing protein</fullName>
    </recommendedName>
</protein>
<dbReference type="OrthoDB" id="4120917at2759"/>
<gene>
    <name evidence="1" type="ORF">BDV95DRAFT_574804</name>
</gene>
<dbReference type="Proteomes" id="UP000481861">
    <property type="component" value="Unassembled WGS sequence"/>
</dbReference>
<dbReference type="EMBL" id="JAADJZ010000013">
    <property type="protein sequence ID" value="KAF2870873.1"/>
    <property type="molecule type" value="Genomic_DNA"/>
</dbReference>
<name>A0A7C8I9R5_9PLEO</name>
<evidence type="ECO:0000313" key="1">
    <source>
        <dbReference type="EMBL" id="KAF2870873.1"/>
    </source>
</evidence>
<organism evidence="1 2">
    <name type="scientific">Massariosphaeria phaeospora</name>
    <dbReference type="NCBI Taxonomy" id="100035"/>
    <lineage>
        <taxon>Eukaryota</taxon>
        <taxon>Fungi</taxon>
        <taxon>Dikarya</taxon>
        <taxon>Ascomycota</taxon>
        <taxon>Pezizomycotina</taxon>
        <taxon>Dothideomycetes</taxon>
        <taxon>Pleosporomycetidae</taxon>
        <taxon>Pleosporales</taxon>
        <taxon>Pleosporales incertae sedis</taxon>
        <taxon>Massariosphaeria</taxon>
    </lineage>
</organism>